<accession>E7C677</accession>
<dbReference type="EMBL" id="GU568002">
    <property type="protein sequence ID" value="ADI22951.1"/>
    <property type="molecule type" value="Genomic_DNA"/>
</dbReference>
<dbReference type="Gene3D" id="3.90.180.10">
    <property type="entry name" value="Medium-chain alcohol dehydrogenases, catalytic domain"/>
    <property type="match status" value="1"/>
</dbReference>
<dbReference type="AlphaFoldDB" id="E7C677"/>
<organism evidence="1">
    <name type="scientific">uncultured nuHF2 cluster bacterium HF0500_39O04</name>
    <dbReference type="NCBI Taxonomy" id="723590"/>
    <lineage>
        <taxon>Bacteria</taxon>
        <taxon>environmental samples</taxon>
    </lineage>
</organism>
<name>E7C677_9BACT</name>
<proteinExistence type="predicted"/>
<dbReference type="SUPFAM" id="SSF51735">
    <property type="entry name" value="NAD(P)-binding Rossmann-fold domains"/>
    <property type="match status" value="1"/>
</dbReference>
<dbReference type="Pfam" id="PF13602">
    <property type="entry name" value="ADH_zinc_N_2"/>
    <property type="match status" value="1"/>
</dbReference>
<sequence length="108" mass="11663">MDAAIDFVGKPETFQACIDGLAVGGRAVVIGAQPGDVKVNPVNLVITEQIVTGSRHSTRAELIETMNIMARGLVTPVVGKRLHFTEVEELFQDLQDEKLLGRGALTYD</sequence>
<protein>
    <recommendedName>
        <fullName evidence="2">NADPH:quinone reductase and related Zn-dependent oxidoreductases</fullName>
    </recommendedName>
</protein>
<evidence type="ECO:0000313" key="1">
    <source>
        <dbReference type="EMBL" id="ADI22951.1"/>
    </source>
</evidence>
<dbReference type="InterPro" id="IPR036291">
    <property type="entry name" value="NAD(P)-bd_dom_sf"/>
</dbReference>
<evidence type="ECO:0008006" key="2">
    <source>
        <dbReference type="Google" id="ProtNLM"/>
    </source>
</evidence>
<reference evidence="1" key="1">
    <citation type="submission" date="2010-01" db="EMBL/GenBank/DDBJ databases">
        <title>Genome fragments of uncultured bacteria from the North Pacific subtropical Gyre.</title>
        <authorList>
            <person name="Pham V.D."/>
            <person name="Delong E.F."/>
        </authorList>
    </citation>
    <scope>NUCLEOTIDE SEQUENCE</scope>
</reference>